<keyword evidence="2" id="KW-0812">Transmembrane</keyword>
<gene>
    <name evidence="3" type="ORF">ET445_15445</name>
</gene>
<dbReference type="EMBL" id="CP035491">
    <property type="protein sequence ID" value="QAY74513.1"/>
    <property type="molecule type" value="Genomic_DNA"/>
</dbReference>
<organism evidence="3 4">
    <name type="scientific">Agromyces protaetiae</name>
    <dbReference type="NCBI Taxonomy" id="2509455"/>
    <lineage>
        <taxon>Bacteria</taxon>
        <taxon>Bacillati</taxon>
        <taxon>Actinomycetota</taxon>
        <taxon>Actinomycetes</taxon>
        <taxon>Micrococcales</taxon>
        <taxon>Microbacteriaceae</taxon>
        <taxon>Agromyces</taxon>
    </lineage>
</organism>
<keyword evidence="2" id="KW-0472">Membrane</keyword>
<reference evidence="3 4" key="1">
    <citation type="submission" date="2019-01" db="EMBL/GenBank/DDBJ databases">
        <title>Genome sequencing of strain FW100M-8.</title>
        <authorList>
            <person name="Heo J."/>
            <person name="Kim S.-J."/>
            <person name="Kim J.-S."/>
            <person name="Hong S.-B."/>
            <person name="Kwon S.-W."/>
        </authorList>
    </citation>
    <scope>NUCLEOTIDE SEQUENCE [LARGE SCALE GENOMIC DNA]</scope>
    <source>
        <strain evidence="3 4">FW100M-8</strain>
    </source>
</reference>
<evidence type="ECO:0000256" key="2">
    <source>
        <dbReference type="SAM" id="Phobius"/>
    </source>
</evidence>
<evidence type="ECO:0000256" key="1">
    <source>
        <dbReference type="SAM" id="MobiDB-lite"/>
    </source>
</evidence>
<evidence type="ECO:0000313" key="4">
    <source>
        <dbReference type="Proteomes" id="UP000291259"/>
    </source>
</evidence>
<feature type="compositionally biased region" description="Basic and acidic residues" evidence="1">
    <location>
        <begin position="31"/>
        <end position="46"/>
    </location>
</feature>
<keyword evidence="2" id="KW-1133">Transmembrane helix</keyword>
<proteinExistence type="predicted"/>
<keyword evidence="4" id="KW-1185">Reference proteome</keyword>
<feature type="region of interest" description="Disordered" evidence="1">
    <location>
        <begin position="30"/>
        <end position="73"/>
    </location>
</feature>
<protein>
    <submittedName>
        <fullName evidence="3">Uncharacterized protein</fullName>
    </submittedName>
</protein>
<feature type="transmembrane region" description="Helical" evidence="2">
    <location>
        <begin position="6"/>
        <end position="24"/>
    </location>
</feature>
<dbReference type="Proteomes" id="UP000291259">
    <property type="component" value="Chromosome"/>
</dbReference>
<accession>A0A4P6FH71</accession>
<dbReference type="RefSeq" id="WP_129192058.1">
    <property type="nucleotide sequence ID" value="NZ_CP035491.1"/>
</dbReference>
<dbReference type="AlphaFoldDB" id="A0A4P6FH71"/>
<dbReference type="KEGG" id="agf:ET445_15445"/>
<sequence>MDPTVTVAGVLSFAAIAVFASVGIRMRRRADRAAREAGRDESRRAGETPPDDASTVALRAGGASAWMRGGDAG</sequence>
<evidence type="ECO:0000313" key="3">
    <source>
        <dbReference type="EMBL" id="QAY74513.1"/>
    </source>
</evidence>
<name>A0A4P6FH71_9MICO</name>